<dbReference type="InterPro" id="IPR036388">
    <property type="entry name" value="WH-like_DNA-bd_sf"/>
</dbReference>
<dbReference type="Pfam" id="PF13374">
    <property type="entry name" value="TPR_10"/>
    <property type="match status" value="1"/>
</dbReference>
<dbReference type="OrthoDB" id="7628974at2"/>
<dbReference type="GO" id="GO:0006355">
    <property type="term" value="P:regulation of DNA-templated transcription"/>
    <property type="evidence" value="ECO:0007669"/>
    <property type="project" value="InterPro"/>
</dbReference>
<evidence type="ECO:0000256" key="1">
    <source>
        <dbReference type="ARBA" id="ARBA00005820"/>
    </source>
</evidence>
<dbReference type="Gene3D" id="3.40.50.300">
    <property type="entry name" value="P-loop containing nucleotide triphosphate hydrolases"/>
    <property type="match status" value="1"/>
</dbReference>
<evidence type="ECO:0000256" key="4">
    <source>
        <dbReference type="ARBA" id="ARBA00023163"/>
    </source>
</evidence>
<keyword evidence="9" id="KW-1185">Reference proteome</keyword>
<dbReference type="InterPro" id="IPR041664">
    <property type="entry name" value="AAA_16"/>
</dbReference>
<dbReference type="InterPro" id="IPR019734">
    <property type="entry name" value="TPR_rpt"/>
</dbReference>
<dbReference type="PROSITE" id="PS50005">
    <property type="entry name" value="TPR"/>
    <property type="match status" value="2"/>
</dbReference>
<dbReference type="Proteomes" id="UP000295680">
    <property type="component" value="Unassembled WGS sequence"/>
</dbReference>
<dbReference type="InterPro" id="IPR027417">
    <property type="entry name" value="P-loop_NTPase"/>
</dbReference>
<dbReference type="EMBL" id="SLWS01000010">
    <property type="protein sequence ID" value="TCO53772.1"/>
    <property type="molecule type" value="Genomic_DNA"/>
</dbReference>
<dbReference type="Pfam" id="PF13191">
    <property type="entry name" value="AAA_16"/>
    <property type="match status" value="1"/>
</dbReference>
<keyword evidence="3 8" id="KW-0238">DNA-binding</keyword>
<name>A0A4R2J7Y3_9PSEU</name>
<comment type="similarity">
    <text evidence="1">Belongs to the AfsR/DnrI/RedD regulatory family.</text>
</comment>
<dbReference type="PANTHER" id="PTHR35807:SF1">
    <property type="entry name" value="TRANSCRIPTIONAL REGULATOR REDD"/>
    <property type="match status" value="1"/>
</dbReference>
<dbReference type="GO" id="GO:0000160">
    <property type="term" value="P:phosphorelay signal transduction system"/>
    <property type="evidence" value="ECO:0007669"/>
    <property type="project" value="InterPro"/>
</dbReference>
<organism evidence="8 9">
    <name type="scientific">Actinocrispum wychmicini</name>
    <dbReference type="NCBI Taxonomy" id="1213861"/>
    <lineage>
        <taxon>Bacteria</taxon>
        <taxon>Bacillati</taxon>
        <taxon>Actinomycetota</taxon>
        <taxon>Actinomycetes</taxon>
        <taxon>Pseudonocardiales</taxon>
        <taxon>Pseudonocardiaceae</taxon>
        <taxon>Actinocrispum</taxon>
    </lineage>
</organism>
<dbReference type="GO" id="GO:0003677">
    <property type="term" value="F:DNA binding"/>
    <property type="evidence" value="ECO:0007669"/>
    <property type="project" value="UniProtKB-KW"/>
</dbReference>
<dbReference type="SMART" id="SM01043">
    <property type="entry name" value="BTAD"/>
    <property type="match status" value="1"/>
</dbReference>
<dbReference type="SUPFAM" id="SSF48452">
    <property type="entry name" value="TPR-like"/>
    <property type="match status" value="3"/>
</dbReference>
<dbReference type="SUPFAM" id="SSF46894">
    <property type="entry name" value="C-terminal effector domain of the bipartite response regulators"/>
    <property type="match status" value="1"/>
</dbReference>
<sequence>MRAEIRLLGPVEVVGPHGGAGLQGARQRAVVGALALYADRVVPQERLVDVLWDEDPPRTAVKSLHSHVARVRQTLSACGLPGVLRTCEPGYVLAVDPESVDAYRFEQTVAAARLDLSGNGVAVRLRDALRLWRGDALADAGLAGWGVAEVNRLHELRLTAWECLWDAELRDGRHTVAVTELERLLIAYPTRERLVALYMRALYQCGRHVDALDAYQRLRERLGEELGVDPGPELQSLYTDVLRRSPALGTSRADPTAPAQLPARVGYFVGRTAELDALDATLADAGDRPVVVVSGAAGMGKTALAIQWAHRVADRFPAGQLFLDLRGHDPDTAMSPSDALTHLLFGLGVPDDRIPAAVVDKAGLYRSLLHDRRILVMLDNCGAAETVLPLIPGSTASLLVITSRNTLAPLVVRHTVSAIRVDALDHSDAQTLITRVLGAARVGREPVPAARLARLCGGMPLALRIAAAKLLVQPSRPIRDLVAELASADRLDSLAVAGDSRSVRTVFASAYRSLSAPAARAFRVLGSHPGPSFCVHLVAAACGVAVAEARPWIAELSASHLVTEVGGGRYRLHDLIRLFAHQCGLIDEPAADRAAMAGRIVGWYVSLAGVLGESTVELPRFADRHAALDFLDAERPNMVPIAQFADEQGLYAKVCALTSALTGYFDARGHWTDRIEMCRVSVAAAGRLGDPGTEGEMLRSLGTAYRLSRRMTEALECYPRALELMSLAGDKRGEAAVYNNIGGANVELRHFDEAIAAYQQALTLNTAVGNQRGMALAQRNLGYTYVRTGRPEESLDVLRLALANSRAISDPWLQAGTLDTLGEAFLHRGDLTSALEHFAAALAVARRIGDRRFESETLNNIGITQLEQGDPDAALTSLREALAASHGLADPHGESVTRNNIGRAWLAKGDLAAAREELRHALALRERVPDGYAEAELRRDLAELDARSRGGLTAPG</sequence>
<dbReference type="SMART" id="SM00862">
    <property type="entry name" value="Trans_reg_C"/>
    <property type="match status" value="1"/>
</dbReference>
<keyword evidence="5" id="KW-0802">TPR repeat</keyword>
<evidence type="ECO:0000259" key="7">
    <source>
        <dbReference type="SMART" id="SM01043"/>
    </source>
</evidence>
<dbReference type="CDD" id="cd15831">
    <property type="entry name" value="BTAD"/>
    <property type="match status" value="1"/>
</dbReference>
<proteinExistence type="inferred from homology"/>
<dbReference type="InterPro" id="IPR001867">
    <property type="entry name" value="OmpR/PhoB-type_DNA-bd"/>
</dbReference>
<dbReference type="InterPro" id="IPR011990">
    <property type="entry name" value="TPR-like_helical_dom_sf"/>
</dbReference>
<dbReference type="Pfam" id="PF13424">
    <property type="entry name" value="TPR_12"/>
    <property type="match status" value="2"/>
</dbReference>
<dbReference type="SMART" id="SM00028">
    <property type="entry name" value="TPR"/>
    <property type="match status" value="6"/>
</dbReference>
<feature type="domain" description="OmpR/PhoB-type" evidence="6">
    <location>
        <begin position="19"/>
        <end position="93"/>
    </location>
</feature>
<dbReference type="InterPro" id="IPR016032">
    <property type="entry name" value="Sig_transdc_resp-reg_C-effctor"/>
</dbReference>
<evidence type="ECO:0000256" key="3">
    <source>
        <dbReference type="ARBA" id="ARBA00023125"/>
    </source>
</evidence>
<evidence type="ECO:0000313" key="9">
    <source>
        <dbReference type="Proteomes" id="UP000295680"/>
    </source>
</evidence>
<reference evidence="8 9" key="1">
    <citation type="submission" date="2019-03" db="EMBL/GenBank/DDBJ databases">
        <title>Genomic Encyclopedia of Type Strains, Phase IV (KMG-IV): sequencing the most valuable type-strain genomes for metagenomic binning, comparative biology and taxonomic classification.</title>
        <authorList>
            <person name="Goeker M."/>
        </authorList>
    </citation>
    <scope>NUCLEOTIDE SEQUENCE [LARGE SCALE GENOMIC DNA]</scope>
    <source>
        <strain evidence="8 9">DSM 45934</strain>
    </source>
</reference>
<dbReference type="Gene3D" id="1.25.40.10">
    <property type="entry name" value="Tetratricopeptide repeat domain"/>
    <property type="match status" value="2"/>
</dbReference>
<keyword evidence="4" id="KW-0804">Transcription</keyword>
<keyword evidence="2" id="KW-0805">Transcription regulation</keyword>
<evidence type="ECO:0000256" key="5">
    <source>
        <dbReference type="PROSITE-ProRule" id="PRU00339"/>
    </source>
</evidence>
<dbReference type="Pfam" id="PF03704">
    <property type="entry name" value="BTAD"/>
    <property type="match status" value="1"/>
</dbReference>
<gene>
    <name evidence="8" type="ORF">EV192_110364</name>
</gene>
<evidence type="ECO:0000256" key="2">
    <source>
        <dbReference type="ARBA" id="ARBA00023015"/>
    </source>
</evidence>
<feature type="repeat" description="TPR" evidence="5">
    <location>
        <begin position="695"/>
        <end position="728"/>
    </location>
</feature>
<comment type="caution">
    <text evidence="8">The sequence shown here is derived from an EMBL/GenBank/DDBJ whole genome shotgun (WGS) entry which is preliminary data.</text>
</comment>
<dbReference type="PRINTS" id="PR00364">
    <property type="entry name" value="DISEASERSIST"/>
</dbReference>
<dbReference type="SUPFAM" id="SSF52540">
    <property type="entry name" value="P-loop containing nucleoside triphosphate hydrolases"/>
    <property type="match status" value="1"/>
</dbReference>
<protein>
    <submittedName>
        <fullName evidence="8">DNA-binding SARP family transcriptional activator</fullName>
    </submittedName>
</protein>
<dbReference type="RefSeq" id="WP_132123717.1">
    <property type="nucleotide sequence ID" value="NZ_SLWS01000010.1"/>
</dbReference>
<dbReference type="PANTHER" id="PTHR35807">
    <property type="entry name" value="TRANSCRIPTIONAL REGULATOR REDD-RELATED"/>
    <property type="match status" value="1"/>
</dbReference>
<dbReference type="InterPro" id="IPR005158">
    <property type="entry name" value="BTAD"/>
</dbReference>
<dbReference type="Gene3D" id="1.10.10.10">
    <property type="entry name" value="Winged helix-like DNA-binding domain superfamily/Winged helix DNA-binding domain"/>
    <property type="match status" value="1"/>
</dbReference>
<evidence type="ECO:0000259" key="6">
    <source>
        <dbReference type="SMART" id="SM00862"/>
    </source>
</evidence>
<dbReference type="InterPro" id="IPR051677">
    <property type="entry name" value="AfsR-DnrI-RedD_regulator"/>
</dbReference>
<dbReference type="AlphaFoldDB" id="A0A4R2J7Y3"/>
<accession>A0A4R2J7Y3</accession>
<feature type="domain" description="Bacterial transcriptional activator" evidence="7">
    <location>
        <begin position="100"/>
        <end position="242"/>
    </location>
</feature>
<feature type="repeat" description="TPR" evidence="5">
    <location>
        <begin position="735"/>
        <end position="768"/>
    </location>
</feature>
<evidence type="ECO:0000313" key="8">
    <source>
        <dbReference type="EMBL" id="TCO53772.1"/>
    </source>
</evidence>